<keyword evidence="3" id="KW-1185">Reference proteome</keyword>
<dbReference type="InterPro" id="IPR025272">
    <property type="entry name" value="SocA_Panacea"/>
</dbReference>
<evidence type="ECO:0000313" key="2">
    <source>
        <dbReference type="EMBL" id="SEQ74662.1"/>
    </source>
</evidence>
<dbReference type="Proteomes" id="UP000198556">
    <property type="component" value="Unassembled WGS sequence"/>
</dbReference>
<dbReference type="EMBL" id="FOGF01000006">
    <property type="protein sequence ID" value="SEQ74662.1"/>
    <property type="molecule type" value="Genomic_DNA"/>
</dbReference>
<feature type="domain" description="Antitoxin SocA-like Panacea" evidence="1">
    <location>
        <begin position="24"/>
        <end position="116"/>
    </location>
</feature>
<proteinExistence type="predicted"/>
<dbReference type="STRING" id="137733.SAMN05421767_1065"/>
<dbReference type="AlphaFoldDB" id="A0A1H9IJJ5"/>
<dbReference type="Pfam" id="PF13274">
    <property type="entry name" value="SocA_Panacea"/>
    <property type="match status" value="1"/>
</dbReference>
<dbReference type="RefSeq" id="WP_089746062.1">
    <property type="nucleotide sequence ID" value="NZ_FOGF01000006.1"/>
</dbReference>
<gene>
    <name evidence="2" type="ORF">SAMN05421767_1065</name>
</gene>
<organism evidence="2 3">
    <name type="scientific">Granulicatella balaenopterae</name>
    <dbReference type="NCBI Taxonomy" id="137733"/>
    <lineage>
        <taxon>Bacteria</taxon>
        <taxon>Bacillati</taxon>
        <taxon>Bacillota</taxon>
        <taxon>Bacilli</taxon>
        <taxon>Lactobacillales</taxon>
        <taxon>Carnobacteriaceae</taxon>
        <taxon>Granulicatella</taxon>
    </lineage>
</organism>
<evidence type="ECO:0000259" key="1">
    <source>
        <dbReference type="Pfam" id="PF13274"/>
    </source>
</evidence>
<sequence length="149" mass="17472">MKSYSYKIVAQWFLSQEAMTPKKLQKLMYYFEAWGQALFSEKMIADTEFEAWVHGPVSPELYREYKGFGWRDIPQGKNNDEVFSDKVLDLLYSIWATYGDKSANELEALTHIEAPWRNARQGYAETDNCNVKIKAEDMKEYYSSIYIGD</sequence>
<dbReference type="OrthoDB" id="9799173at2"/>
<reference evidence="2 3" key="1">
    <citation type="submission" date="2016-10" db="EMBL/GenBank/DDBJ databases">
        <authorList>
            <person name="de Groot N.N."/>
        </authorList>
    </citation>
    <scope>NUCLEOTIDE SEQUENCE [LARGE SCALE GENOMIC DNA]</scope>
    <source>
        <strain evidence="2 3">DSM 15827</strain>
    </source>
</reference>
<name>A0A1H9IJJ5_9LACT</name>
<accession>A0A1H9IJJ5</accession>
<protein>
    <submittedName>
        <fullName evidence="2">Uncharacterized phage-associated protein</fullName>
    </submittedName>
</protein>
<evidence type="ECO:0000313" key="3">
    <source>
        <dbReference type="Proteomes" id="UP000198556"/>
    </source>
</evidence>